<reference evidence="8 9" key="1">
    <citation type="submission" date="2023-03" db="EMBL/GenBank/DDBJ databases">
        <title>Isolation and description of six Streptomyces strains from soil environments, able to metabolize different microbial glucans.</title>
        <authorList>
            <person name="Widen T."/>
            <person name="Larsbrink J."/>
        </authorList>
    </citation>
    <scope>NUCLEOTIDE SEQUENCE [LARGE SCALE GENOMIC DNA]</scope>
    <source>
        <strain evidence="8 9">Alt2</strain>
    </source>
</reference>
<gene>
    <name evidence="8" type="ORF">P8A19_10035</name>
</gene>
<protein>
    <submittedName>
        <fullName evidence="8">MFS transporter</fullName>
    </submittedName>
</protein>
<evidence type="ECO:0000256" key="6">
    <source>
        <dbReference type="SAM" id="Phobius"/>
    </source>
</evidence>
<evidence type="ECO:0000256" key="5">
    <source>
        <dbReference type="SAM" id="MobiDB-lite"/>
    </source>
</evidence>
<dbReference type="Proteomes" id="UP001235744">
    <property type="component" value="Chromosome"/>
</dbReference>
<feature type="compositionally biased region" description="Low complexity" evidence="5">
    <location>
        <begin position="1"/>
        <end position="15"/>
    </location>
</feature>
<sequence>MRAENSVAYAEAAAEPPDESRTGWRTALASTLGLACGPSVLAVTTFGAFIAPLHREFGWSIPAIGLASSILSITLVLISPVQGLLVDRFGGRRVILCSSPFFALSLMAMYFLPDSLPAFYLGWVLIPLCGLGLWPVSYLRLTAGWFERRLGLALGVANSGIGIGTVLAPVLTTVLIGTWGWRAAYLGLGVVALIAFPVAYFLLAEPRTRTETRRVSGDTLRAAARTRPFWLVLAAFVLLGTIGSTVLVHQISLLLDAGIPSHIANLVPVALGVALIVARLVTGWLLDRFTVSHVMPVYLVGGVASVLLFAAGPNVPMALLAAALSGLLIGAEFDVLSYLIPRYFGRLAFGRIYGVAFAVFQIGGAAATSLVSVSRDRYGSYSPAMLVLAVACAVCAVLFLCLGPYRYDGSSQVTMPEPVPLPTPNLAIVGDQPTKKGMEHHDGDASPA</sequence>
<dbReference type="EMBL" id="CP120988">
    <property type="protein sequence ID" value="WLQ55765.1"/>
    <property type="molecule type" value="Genomic_DNA"/>
</dbReference>
<evidence type="ECO:0000256" key="2">
    <source>
        <dbReference type="ARBA" id="ARBA00022692"/>
    </source>
</evidence>
<dbReference type="Pfam" id="PF07690">
    <property type="entry name" value="MFS_1"/>
    <property type="match status" value="2"/>
</dbReference>
<keyword evidence="3 6" id="KW-1133">Transmembrane helix</keyword>
<dbReference type="SUPFAM" id="SSF103473">
    <property type="entry name" value="MFS general substrate transporter"/>
    <property type="match status" value="1"/>
</dbReference>
<feature type="transmembrane region" description="Helical" evidence="6">
    <location>
        <begin position="352"/>
        <end position="373"/>
    </location>
</feature>
<feature type="transmembrane region" description="Helical" evidence="6">
    <location>
        <begin position="118"/>
        <end position="139"/>
    </location>
</feature>
<keyword evidence="2 6" id="KW-0812">Transmembrane</keyword>
<dbReference type="PANTHER" id="PTHR11360">
    <property type="entry name" value="MONOCARBOXYLATE TRANSPORTER"/>
    <property type="match status" value="1"/>
</dbReference>
<dbReference type="InterPro" id="IPR036259">
    <property type="entry name" value="MFS_trans_sf"/>
</dbReference>
<dbReference type="PROSITE" id="PS50850">
    <property type="entry name" value="MFS"/>
    <property type="match status" value="1"/>
</dbReference>
<feature type="transmembrane region" description="Helical" evidence="6">
    <location>
        <begin position="263"/>
        <end position="282"/>
    </location>
</feature>
<dbReference type="InterPro" id="IPR020846">
    <property type="entry name" value="MFS_dom"/>
</dbReference>
<feature type="transmembrane region" description="Helical" evidence="6">
    <location>
        <begin position="151"/>
        <end position="177"/>
    </location>
</feature>
<dbReference type="InterPro" id="IPR050327">
    <property type="entry name" value="Proton-linked_MCT"/>
</dbReference>
<dbReference type="InterPro" id="IPR011701">
    <property type="entry name" value="MFS"/>
</dbReference>
<feature type="transmembrane region" description="Helical" evidence="6">
    <location>
        <begin position="183"/>
        <end position="204"/>
    </location>
</feature>
<evidence type="ECO:0000313" key="8">
    <source>
        <dbReference type="EMBL" id="WLQ55765.1"/>
    </source>
</evidence>
<evidence type="ECO:0000259" key="7">
    <source>
        <dbReference type="PROSITE" id="PS50850"/>
    </source>
</evidence>
<dbReference type="RefSeq" id="WP_306072009.1">
    <property type="nucleotide sequence ID" value="NZ_CP120988.1"/>
</dbReference>
<feature type="domain" description="Major facilitator superfamily (MFS) profile" evidence="7">
    <location>
        <begin position="25"/>
        <end position="407"/>
    </location>
</feature>
<feature type="transmembrane region" description="Helical" evidence="6">
    <location>
        <begin position="318"/>
        <end position="340"/>
    </location>
</feature>
<feature type="region of interest" description="Disordered" evidence="5">
    <location>
        <begin position="1"/>
        <end position="21"/>
    </location>
</feature>
<dbReference type="Gene3D" id="1.20.1250.20">
    <property type="entry name" value="MFS general substrate transporter like domains"/>
    <property type="match status" value="2"/>
</dbReference>
<name>A0ABY9IKX2_9ACTN</name>
<organism evidence="8 9">
    <name type="scientific">Streptomyces poriferorum</name>
    <dbReference type="NCBI Taxonomy" id="2798799"/>
    <lineage>
        <taxon>Bacteria</taxon>
        <taxon>Bacillati</taxon>
        <taxon>Actinomycetota</taxon>
        <taxon>Actinomycetes</taxon>
        <taxon>Kitasatosporales</taxon>
        <taxon>Streptomycetaceae</taxon>
        <taxon>Streptomyces</taxon>
    </lineage>
</organism>
<comment type="subcellular location">
    <subcellularLocation>
        <location evidence="1">Cell membrane</location>
        <topology evidence="1">Multi-pass membrane protein</topology>
    </subcellularLocation>
</comment>
<proteinExistence type="predicted"/>
<feature type="transmembrane region" description="Helical" evidence="6">
    <location>
        <begin position="294"/>
        <end position="312"/>
    </location>
</feature>
<evidence type="ECO:0000256" key="4">
    <source>
        <dbReference type="ARBA" id="ARBA00023136"/>
    </source>
</evidence>
<keyword evidence="4 6" id="KW-0472">Membrane</keyword>
<feature type="transmembrane region" description="Helical" evidence="6">
    <location>
        <begin position="385"/>
        <end position="405"/>
    </location>
</feature>
<feature type="transmembrane region" description="Helical" evidence="6">
    <location>
        <begin position="93"/>
        <end position="112"/>
    </location>
</feature>
<evidence type="ECO:0000256" key="3">
    <source>
        <dbReference type="ARBA" id="ARBA00022989"/>
    </source>
</evidence>
<keyword evidence="9" id="KW-1185">Reference proteome</keyword>
<evidence type="ECO:0000256" key="1">
    <source>
        <dbReference type="ARBA" id="ARBA00004651"/>
    </source>
</evidence>
<feature type="transmembrane region" description="Helical" evidence="6">
    <location>
        <begin position="27"/>
        <end position="51"/>
    </location>
</feature>
<feature type="transmembrane region" description="Helical" evidence="6">
    <location>
        <begin position="229"/>
        <end position="251"/>
    </location>
</feature>
<evidence type="ECO:0000313" key="9">
    <source>
        <dbReference type="Proteomes" id="UP001235744"/>
    </source>
</evidence>
<feature type="transmembrane region" description="Helical" evidence="6">
    <location>
        <begin position="57"/>
        <end position="81"/>
    </location>
</feature>
<accession>A0ABY9IKX2</accession>
<dbReference type="CDD" id="cd17355">
    <property type="entry name" value="MFS_YcxA_like"/>
    <property type="match status" value="1"/>
</dbReference>